<proteinExistence type="predicted"/>
<gene>
    <name evidence="3" type="ORF">ACOF00016_LOCUS5475</name>
</gene>
<dbReference type="SMART" id="SM00273">
    <property type="entry name" value="ENTH"/>
    <property type="match status" value="1"/>
</dbReference>
<dbReference type="GO" id="GO:0005543">
    <property type="term" value="F:phospholipid binding"/>
    <property type="evidence" value="ECO:0007669"/>
    <property type="project" value="TreeGrafter"/>
</dbReference>
<feature type="compositionally biased region" description="Low complexity" evidence="1">
    <location>
        <begin position="443"/>
        <end position="465"/>
    </location>
</feature>
<dbReference type="InterPro" id="IPR013809">
    <property type="entry name" value="ENTH"/>
</dbReference>
<evidence type="ECO:0000313" key="3">
    <source>
        <dbReference type="EMBL" id="CAE0407672.1"/>
    </source>
</evidence>
<dbReference type="CDD" id="cd03571">
    <property type="entry name" value="ENTH"/>
    <property type="match status" value="1"/>
</dbReference>
<dbReference type="Pfam" id="PF01417">
    <property type="entry name" value="ENTH"/>
    <property type="match status" value="1"/>
</dbReference>
<protein>
    <recommendedName>
        <fullName evidence="2">ENTH domain-containing protein</fullName>
    </recommendedName>
</protein>
<dbReference type="GO" id="GO:0006897">
    <property type="term" value="P:endocytosis"/>
    <property type="evidence" value="ECO:0007669"/>
    <property type="project" value="TreeGrafter"/>
</dbReference>
<dbReference type="SUPFAM" id="SSF48464">
    <property type="entry name" value="ENTH/VHS domain"/>
    <property type="match status" value="1"/>
</dbReference>
<evidence type="ECO:0000259" key="2">
    <source>
        <dbReference type="PROSITE" id="PS50942"/>
    </source>
</evidence>
<dbReference type="FunFam" id="1.25.40.90:FF:000006">
    <property type="entry name" value="Clathrin interactor 1"/>
    <property type="match status" value="1"/>
</dbReference>
<feature type="region of interest" description="Disordered" evidence="1">
    <location>
        <begin position="385"/>
        <end position="423"/>
    </location>
</feature>
<feature type="compositionally biased region" description="Gly residues" evidence="1">
    <location>
        <begin position="199"/>
        <end position="214"/>
    </location>
</feature>
<dbReference type="InterPro" id="IPR008942">
    <property type="entry name" value="ENTH_VHS"/>
</dbReference>
<dbReference type="GO" id="GO:0005886">
    <property type="term" value="C:plasma membrane"/>
    <property type="evidence" value="ECO:0007669"/>
    <property type="project" value="TreeGrafter"/>
</dbReference>
<feature type="compositionally biased region" description="Low complexity" evidence="1">
    <location>
        <begin position="333"/>
        <end position="350"/>
    </location>
</feature>
<dbReference type="PROSITE" id="PS50942">
    <property type="entry name" value="ENTH"/>
    <property type="match status" value="1"/>
</dbReference>
<feature type="domain" description="ENTH" evidence="2">
    <location>
        <begin position="21"/>
        <end position="153"/>
    </location>
</feature>
<dbReference type="PANTHER" id="PTHR12276">
    <property type="entry name" value="EPSIN/ENT-RELATED"/>
    <property type="match status" value="1"/>
</dbReference>
<feature type="compositionally biased region" description="Low complexity" evidence="1">
    <location>
        <begin position="399"/>
        <end position="423"/>
    </location>
</feature>
<organism evidence="3">
    <name type="scientific">Amphora coffeiformis</name>
    <dbReference type="NCBI Taxonomy" id="265554"/>
    <lineage>
        <taxon>Eukaryota</taxon>
        <taxon>Sar</taxon>
        <taxon>Stramenopiles</taxon>
        <taxon>Ochrophyta</taxon>
        <taxon>Bacillariophyta</taxon>
        <taxon>Bacillariophyceae</taxon>
        <taxon>Bacillariophycidae</taxon>
        <taxon>Thalassiophysales</taxon>
        <taxon>Catenulaceae</taxon>
        <taxon>Amphora</taxon>
    </lineage>
</organism>
<evidence type="ECO:0000256" key="1">
    <source>
        <dbReference type="SAM" id="MobiDB-lite"/>
    </source>
</evidence>
<name>A0A7S3P658_9STRA</name>
<feature type="region of interest" description="Disordered" evidence="1">
    <location>
        <begin position="499"/>
        <end position="565"/>
    </location>
</feature>
<reference evidence="3" key="1">
    <citation type="submission" date="2021-01" db="EMBL/GenBank/DDBJ databases">
        <authorList>
            <person name="Corre E."/>
            <person name="Pelletier E."/>
            <person name="Niang G."/>
            <person name="Scheremetjew M."/>
            <person name="Finn R."/>
            <person name="Kale V."/>
            <person name="Holt S."/>
            <person name="Cochrane G."/>
            <person name="Meng A."/>
            <person name="Brown T."/>
            <person name="Cohen L."/>
        </authorList>
    </citation>
    <scope>NUCLEOTIDE SEQUENCE</scope>
    <source>
        <strain evidence="3">CCMP127</strain>
    </source>
</reference>
<dbReference type="Gene3D" id="1.25.40.90">
    <property type="match status" value="1"/>
</dbReference>
<accession>A0A7S3P658</accession>
<feature type="compositionally biased region" description="Gly residues" evidence="1">
    <location>
        <begin position="508"/>
        <end position="565"/>
    </location>
</feature>
<dbReference type="EMBL" id="HBIM01006433">
    <property type="protein sequence ID" value="CAE0407672.1"/>
    <property type="molecule type" value="Transcribed_RNA"/>
</dbReference>
<sequence>MDFLKDLSIDKVRNLAEDAFNQAKPKTETEAKLYEVLSHKNWGSSSTLMNEIARDTYDYDKFGIISTIMWESMENQRPAAWRVVFKGLSLLEHLIKNGSERCVDDARNHGHVLRALHQFNYYEGTVDRGVGVREKSKQLIEILGDDERVREERMKARKLREKFAGKLGGVSGGGGGGGGGGGSSSGGYGNDNWNSGGGYGDGGIDSGSGRGYGGRYDNDEGVRSHSRNPNIISTAHEPTFAAMPSETKKTKKKKSKKPPEPAPAPEVDLFSFDATPAPAPAAPPVADEFGAFESGGGGGAGNSQPDPFASPPAPAAASFDAFGQSSMAPPPQQQANGGFNAFGQPPQQQQANLMMNQNNAFGGAPQMQQPQQANMMMGAGMNQTAPAPAAAVDDDDFGDFATADKSQPKMPAASSANAPSDPMSRLISLDHLSINPRKKKTSNNPNQQNQGTKGQQNGGMAMNGQQNGGMGMNTPNMLGMATAGGSDAISGLMDPGMLAQQQKQKQAGMGGMPQQAGGGMPGGFGGMPQQGGMPGGFGGMPQQGGGGIPGGFGGMPQQGGGMPGGFGGMNQQQMMMNQQGGAMGGMGMGNQQGFGGMGAQGMGQQQGGMQGFGMQGMQQGMGNQQGGMQGFGGQGGQQMPGGW</sequence>
<dbReference type="GO" id="GO:0030276">
    <property type="term" value="F:clathrin binding"/>
    <property type="evidence" value="ECO:0007669"/>
    <property type="project" value="TreeGrafter"/>
</dbReference>
<feature type="region of interest" description="Disordered" evidence="1">
    <location>
        <begin position="436"/>
        <end position="482"/>
    </location>
</feature>
<feature type="region of interest" description="Disordered" evidence="1">
    <location>
        <begin position="199"/>
        <end position="350"/>
    </location>
</feature>
<dbReference type="AlphaFoldDB" id="A0A7S3P658"/>
<dbReference type="GO" id="GO:0005768">
    <property type="term" value="C:endosome"/>
    <property type="evidence" value="ECO:0007669"/>
    <property type="project" value="TreeGrafter"/>
</dbReference>
<dbReference type="PANTHER" id="PTHR12276:SF45">
    <property type="entry name" value="CLATHRIN INTERACTOR 1"/>
    <property type="match status" value="1"/>
</dbReference>
<dbReference type="GO" id="GO:0030125">
    <property type="term" value="C:clathrin vesicle coat"/>
    <property type="evidence" value="ECO:0007669"/>
    <property type="project" value="TreeGrafter"/>
</dbReference>